<dbReference type="Pfam" id="PF11901">
    <property type="entry name" value="DM9"/>
    <property type="match status" value="1"/>
</dbReference>
<evidence type="ECO:0000256" key="1">
    <source>
        <dbReference type="SAM" id="MobiDB-lite"/>
    </source>
</evidence>
<dbReference type="STRING" id="946122.A0A0C2X0F6"/>
<dbReference type="InterPro" id="IPR006616">
    <property type="entry name" value="DM9_repeat"/>
</dbReference>
<proteinExistence type="predicted"/>
<dbReference type="PANTHER" id="PTHR31649:SF1">
    <property type="entry name" value="FARNESOIC ACID O-METHYL TRANSFERASE DOMAIN-CONTAINING PROTEIN"/>
    <property type="match status" value="1"/>
</dbReference>
<keyword evidence="3" id="KW-1185">Reference proteome</keyword>
<protein>
    <submittedName>
        <fullName evidence="2">Uncharacterized protein</fullName>
    </submittedName>
</protein>
<dbReference type="SMART" id="SM00696">
    <property type="entry name" value="DM9"/>
    <property type="match status" value="1"/>
</dbReference>
<feature type="region of interest" description="Disordered" evidence="1">
    <location>
        <begin position="100"/>
        <end position="211"/>
    </location>
</feature>
<dbReference type="InParanoid" id="A0A0C2X0F6"/>
<evidence type="ECO:0000313" key="3">
    <source>
        <dbReference type="Proteomes" id="UP000054549"/>
    </source>
</evidence>
<dbReference type="PANTHER" id="PTHR31649">
    <property type="entry name" value="AGAP009604-PA"/>
    <property type="match status" value="1"/>
</dbReference>
<sequence length="359" mass="39335">MGHSSSEDSDWGEYRHLKHAEKMERKRRKRMLSHYGYAESSHHGLIGDLNSHHGHHGGLMPNLTGRPDHYDHCGHYGHHGGRRPGGLVSLIGGVASALVGGHQRSRSAPPMPDMGYNNNQPGFPEARQYPAPGYPPPDRVQGSGPFLEPGYPPPRSFPEQRYTDDQFVPYNQSRSEDKSAGLPQQEYSAPPGPPPYTANPQSAPPSGFRVPLNTTTNFFPPPSDLGTPPCFDLDRSPLYFGSALFPRSVHPCKVGTHLGTHVLVAYGGREQTHSGRYDLLPFSPQTMELVRTSRGQIPPGRRPVEGGHEENEAKLYHAVATLQGVKVPGKTGSHLGGAIVGYEGEQLVVTDNYEILCWK</sequence>
<dbReference type="HOGENOM" id="CLU_066030_0_0_1"/>
<name>A0A0C2X0F6_AMAMK</name>
<dbReference type="Proteomes" id="UP000054549">
    <property type="component" value="Unassembled WGS sequence"/>
</dbReference>
<dbReference type="EMBL" id="KN818231">
    <property type="protein sequence ID" value="KIL67562.1"/>
    <property type="molecule type" value="Genomic_DNA"/>
</dbReference>
<organism evidence="2 3">
    <name type="scientific">Amanita muscaria (strain Koide BX008)</name>
    <dbReference type="NCBI Taxonomy" id="946122"/>
    <lineage>
        <taxon>Eukaryota</taxon>
        <taxon>Fungi</taxon>
        <taxon>Dikarya</taxon>
        <taxon>Basidiomycota</taxon>
        <taxon>Agaricomycotina</taxon>
        <taxon>Agaricomycetes</taxon>
        <taxon>Agaricomycetidae</taxon>
        <taxon>Agaricales</taxon>
        <taxon>Pluteineae</taxon>
        <taxon>Amanitaceae</taxon>
        <taxon>Amanita</taxon>
    </lineage>
</organism>
<dbReference type="AlphaFoldDB" id="A0A0C2X0F6"/>
<dbReference type="OrthoDB" id="2142040at2759"/>
<accession>A0A0C2X0F6</accession>
<reference evidence="2 3" key="1">
    <citation type="submission" date="2014-04" db="EMBL/GenBank/DDBJ databases">
        <title>Evolutionary Origins and Diversification of the Mycorrhizal Mutualists.</title>
        <authorList>
            <consortium name="DOE Joint Genome Institute"/>
            <consortium name="Mycorrhizal Genomics Consortium"/>
            <person name="Kohler A."/>
            <person name="Kuo A."/>
            <person name="Nagy L.G."/>
            <person name="Floudas D."/>
            <person name="Copeland A."/>
            <person name="Barry K.W."/>
            <person name="Cichocki N."/>
            <person name="Veneault-Fourrey C."/>
            <person name="LaButti K."/>
            <person name="Lindquist E.A."/>
            <person name="Lipzen A."/>
            <person name="Lundell T."/>
            <person name="Morin E."/>
            <person name="Murat C."/>
            <person name="Riley R."/>
            <person name="Ohm R."/>
            <person name="Sun H."/>
            <person name="Tunlid A."/>
            <person name="Henrissat B."/>
            <person name="Grigoriev I.V."/>
            <person name="Hibbett D.S."/>
            <person name="Martin F."/>
        </authorList>
    </citation>
    <scope>NUCLEOTIDE SEQUENCE [LARGE SCALE GENOMIC DNA]</scope>
    <source>
        <strain evidence="2 3">Koide BX008</strain>
    </source>
</reference>
<evidence type="ECO:0000313" key="2">
    <source>
        <dbReference type="EMBL" id="KIL67562.1"/>
    </source>
</evidence>
<gene>
    <name evidence="2" type="ORF">M378DRAFT_177284</name>
</gene>